<dbReference type="Proteomes" id="UP000565719">
    <property type="component" value="Unassembled WGS sequence"/>
</dbReference>
<name>A0A7Y4A1U6_9VIBR</name>
<evidence type="ECO:0000313" key="1">
    <source>
        <dbReference type="EMBL" id="NOH72314.1"/>
    </source>
</evidence>
<reference evidence="1 2" key="1">
    <citation type="submission" date="2019-09" db="EMBL/GenBank/DDBJ databases">
        <title>Draft genome sequencing and comparative genomics of hatchery-associated Vibrios.</title>
        <authorList>
            <person name="Kehlet-Delgado H."/>
            <person name="Mueller R.S."/>
        </authorList>
    </citation>
    <scope>NUCLEOTIDE SEQUENCE [LARGE SCALE GENOMIC DNA]</scope>
    <source>
        <strain evidence="1 2">99-46-Y</strain>
    </source>
</reference>
<dbReference type="AlphaFoldDB" id="A0A7Y4A1U6"/>
<organism evidence="1 2">
    <name type="scientific">Vibrio pectenicida</name>
    <dbReference type="NCBI Taxonomy" id="62763"/>
    <lineage>
        <taxon>Bacteria</taxon>
        <taxon>Pseudomonadati</taxon>
        <taxon>Pseudomonadota</taxon>
        <taxon>Gammaproteobacteria</taxon>
        <taxon>Vibrionales</taxon>
        <taxon>Vibrionaceae</taxon>
        <taxon>Vibrio</taxon>
    </lineage>
</organism>
<protein>
    <submittedName>
        <fullName evidence="1">Uncharacterized protein</fullName>
    </submittedName>
</protein>
<gene>
    <name evidence="1" type="ORF">F0225_13335</name>
</gene>
<sequence length="288" mass="32813">MKTAMFILEKLHQKSLLELSDSDDEPLDMDDFDFDNTEGSLVAKTNASQVLEEMEPCIAKYILSKMADKERDEIIENMRPHNKSRHTDTKREGTTLDDIREILNHRLGLHITPKENIESILRNGLDPNYGGRNGMSEGTDFQQSCKSKVHFIVDSFSTLDESEYIKRNVRGNLHNPTELHVGLPDTLKYHPDPSYIQQGAFYTEERIEPEEIIPMPLKTAFREPSSIGADYAPDGFVEAVSPKSTKNIVEKTEDIRKALWDKNETIYQASSDSNYAKTSQPTDMKKPT</sequence>
<dbReference type="Gene3D" id="3.90.228.10">
    <property type="match status" value="1"/>
</dbReference>
<dbReference type="EMBL" id="VTXC01000036">
    <property type="protein sequence ID" value="NOH72314.1"/>
    <property type="molecule type" value="Genomic_DNA"/>
</dbReference>
<evidence type="ECO:0000313" key="2">
    <source>
        <dbReference type="Proteomes" id="UP000565719"/>
    </source>
</evidence>
<comment type="caution">
    <text evidence="1">The sequence shown here is derived from an EMBL/GenBank/DDBJ whole genome shotgun (WGS) entry which is preliminary data.</text>
</comment>
<proteinExistence type="predicted"/>
<dbReference type="RefSeq" id="WP_171361489.1">
    <property type="nucleotide sequence ID" value="NZ_VTXC01000036.1"/>
</dbReference>
<accession>A0A7Y4A1U6</accession>